<reference evidence="1" key="1">
    <citation type="submission" date="2020-02" db="EMBL/GenBank/DDBJ databases">
        <authorList>
            <person name="Gao J."/>
            <person name="Sun J."/>
        </authorList>
    </citation>
    <scope>NUCLEOTIDE SEQUENCE</scope>
    <source>
        <strain evidence="1">602-2</strain>
    </source>
</reference>
<gene>
    <name evidence="1" type="ORF">G5B46_06740</name>
</gene>
<dbReference type="AlphaFoldDB" id="A0A6G4QV33"/>
<accession>A0A6G4QV33</accession>
<name>A0A6G4QV33_9CAUL</name>
<organism evidence="1">
    <name type="scientific">Caulobacter sp. 602-2</name>
    <dbReference type="NCBI Taxonomy" id="2710887"/>
    <lineage>
        <taxon>Bacteria</taxon>
        <taxon>Pseudomonadati</taxon>
        <taxon>Pseudomonadota</taxon>
        <taxon>Alphaproteobacteria</taxon>
        <taxon>Caulobacterales</taxon>
        <taxon>Caulobacteraceae</taxon>
        <taxon>Caulobacter</taxon>
    </lineage>
</organism>
<dbReference type="InterPro" id="IPR022037">
    <property type="entry name" value="DUF3606"/>
</dbReference>
<proteinExistence type="predicted"/>
<dbReference type="Pfam" id="PF12244">
    <property type="entry name" value="DUF3606"/>
    <property type="match status" value="1"/>
</dbReference>
<protein>
    <submittedName>
        <fullName evidence="1">DUF3606 domain-containing protein</fullName>
    </submittedName>
</protein>
<dbReference type="RefSeq" id="WP_165257175.1">
    <property type="nucleotide sequence ID" value="NZ_JAAKGT010000002.1"/>
</dbReference>
<sequence>MSEHARHPTSPAPPRIDIDDPMDLARWAHRLGVAEADVISAVIEIGPDRDAVAQHVRITRDAAD</sequence>
<comment type="caution">
    <text evidence="1">The sequence shown here is derived from an EMBL/GenBank/DDBJ whole genome shotgun (WGS) entry which is preliminary data.</text>
</comment>
<dbReference type="EMBL" id="JAAKGT010000002">
    <property type="protein sequence ID" value="NGM49299.1"/>
    <property type="molecule type" value="Genomic_DNA"/>
</dbReference>
<evidence type="ECO:0000313" key="1">
    <source>
        <dbReference type="EMBL" id="NGM49299.1"/>
    </source>
</evidence>